<feature type="compositionally biased region" description="Polar residues" evidence="15">
    <location>
        <begin position="723"/>
        <end position="740"/>
    </location>
</feature>
<dbReference type="GO" id="GO:0016298">
    <property type="term" value="F:lipase activity"/>
    <property type="evidence" value="ECO:0007669"/>
    <property type="project" value="TreeGrafter"/>
</dbReference>
<evidence type="ECO:0000256" key="8">
    <source>
        <dbReference type="ARBA" id="ARBA00022837"/>
    </source>
</evidence>
<evidence type="ECO:0000256" key="7">
    <source>
        <dbReference type="ARBA" id="ARBA00022801"/>
    </source>
</evidence>
<feature type="compositionally biased region" description="Low complexity" evidence="15">
    <location>
        <begin position="312"/>
        <end position="335"/>
    </location>
</feature>
<keyword evidence="19" id="KW-1185">Reference proteome</keyword>
<evidence type="ECO:0000256" key="2">
    <source>
        <dbReference type="ARBA" id="ARBA00004651"/>
    </source>
</evidence>
<dbReference type="SUPFAM" id="SSF53474">
    <property type="entry name" value="alpha/beta-Hydrolases"/>
    <property type="match status" value="1"/>
</dbReference>
<dbReference type="Pfam" id="PF01764">
    <property type="entry name" value="Lipase_3"/>
    <property type="match status" value="1"/>
</dbReference>
<protein>
    <recommendedName>
        <fullName evidence="14">sn-1-specific diacylglycerol lipase</fullName>
        <ecNumber evidence="14">3.1.1.116</ecNumber>
    </recommendedName>
</protein>
<dbReference type="InterPro" id="IPR002921">
    <property type="entry name" value="Fungal_lipase-type"/>
</dbReference>
<evidence type="ECO:0000259" key="16">
    <source>
        <dbReference type="Pfam" id="PF01764"/>
    </source>
</evidence>
<dbReference type="GO" id="GO:0046340">
    <property type="term" value="P:diacylglycerol catabolic process"/>
    <property type="evidence" value="ECO:0007669"/>
    <property type="project" value="TreeGrafter"/>
</dbReference>
<feature type="domain" description="Fungal lipase-type" evidence="16">
    <location>
        <begin position="961"/>
        <end position="1050"/>
    </location>
</feature>
<evidence type="ECO:0000313" key="17">
    <source>
        <dbReference type="EMBL" id="OMJ10602.1"/>
    </source>
</evidence>
<evidence type="ECO:0000256" key="5">
    <source>
        <dbReference type="ARBA" id="ARBA00022692"/>
    </source>
</evidence>
<keyword evidence="12" id="KW-0472">Membrane</keyword>
<evidence type="ECO:0000256" key="11">
    <source>
        <dbReference type="ARBA" id="ARBA00023098"/>
    </source>
</evidence>
<dbReference type="EMBL" id="LSSN01002864">
    <property type="protein sequence ID" value="OMJ14891.1"/>
    <property type="molecule type" value="Genomic_DNA"/>
</dbReference>
<dbReference type="PANTHER" id="PTHR45792">
    <property type="entry name" value="DIACYLGLYCEROL LIPASE HOMOLOG-RELATED"/>
    <property type="match status" value="1"/>
</dbReference>
<evidence type="ECO:0000313" key="19">
    <source>
        <dbReference type="Proteomes" id="UP000187283"/>
    </source>
</evidence>
<feature type="compositionally biased region" description="Basic residues" evidence="15">
    <location>
        <begin position="904"/>
        <end position="921"/>
    </location>
</feature>
<dbReference type="GO" id="GO:0046872">
    <property type="term" value="F:metal ion binding"/>
    <property type="evidence" value="ECO:0007669"/>
    <property type="project" value="UniProtKB-KW"/>
</dbReference>
<evidence type="ECO:0000256" key="15">
    <source>
        <dbReference type="SAM" id="MobiDB-lite"/>
    </source>
</evidence>
<feature type="region of interest" description="Disordered" evidence="15">
    <location>
        <begin position="872"/>
        <end position="921"/>
    </location>
</feature>
<comment type="caution">
    <text evidence="17">The sequence shown here is derived from an EMBL/GenBank/DDBJ whole genome shotgun (WGS) entry which is preliminary data.</text>
</comment>
<dbReference type="Proteomes" id="UP000187283">
    <property type="component" value="Unassembled WGS sequence"/>
</dbReference>
<dbReference type="Gene3D" id="3.40.50.1820">
    <property type="entry name" value="alpha/beta hydrolase"/>
    <property type="match status" value="1"/>
</dbReference>
<comment type="subcellular location">
    <subcellularLocation>
        <location evidence="2">Cell membrane</location>
        <topology evidence="2">Multi-pass membrane protein</topology>
    </subcellularLocation>
</comment>
<keyword evidence="5" id="KW-0812">Transmembrane</keyword>
<keyword evidence="10" id="KW-1133">Transmembrane helix</keyword>
<evidence type="ECO:0000313" key="18">
    <source>
        <dbReference type="EMBL" id="OMJ14891.1"/>
    </source>
</evidence>
<feature type="region of interest" description="Disordered" evidence="15">
    <location>
        <begin position="311"/>
        <end position="335"/>
    </location>
</feature>
<organism evidence="17 19">
    <name type="scientific">Smittium culicis</name>
    <dbReference type="NCBI Taxonomy" id="133412"/>
    <lineage>
        <taxon>Eukaryota</taxon>
        <taxon>Fungi</taxon>
        <taxon>Fungi incertae sedis</taxon>
        <taxon>Zoopagomycota</taxon>
        <taxon>Kickxellomycotina</taxon>
        <taxon>Harpellomycetes</taxon>
        <taxon>Harpellales</taxon>
        <taxon>Legeriomycetaceae</taxon>
        <taxon>Smittium</taxon>
    </lineage>
</organism>
<comment type="cofactor">
    <cofactor evidence="1">
        <name>Ca(2+)</name>
        <dbReference type="ChEBI" id="CHEBI:29108"/>
    </cofactor>
</comment>
<dbReference type="OrthoDB" id="438440at2759"/>
<feature type="region of interest" description="Disordered" evidence="15">
    <location>
        <begin position="1223"/>
        <end position="1244"/>
    </location>
</feature>
<keyword evidence="7" id="KW-0378">Hydrolase</keyword>
<feature type="compositionally biased region" description="Polar residues" evidence="15">
    <location>
        <begin position="696"/>
        <end position="712"/>
    </location>
</feature>
<dbReference type="CDD" id="cd00519">
    <property type="entry name" value="Lipase_3"/>
    <property type="match status" value="1"/>
</dbReference>
<feature type="region of interest" description="Disordered" evidence="15">
    <location>
        <begin position="629"/>
        <end position="651"/>
    </location>
</feature>
<dbReference type="GO" id="GO:0005886">
    <property type="term" value="C:plasma membrane"/>
    <property type="evidence" value="ECO:0007669"/>
    <property type="project" value="UniProtKB-SubCell"/>
</dbReference>
<dbReference type="GO" id="GO:0019369">
    <property type="term" value="P:arachidonate metabolic process"/>
    <property type="evidence" value="ECO:0007669"/>
    <property type="project" value="TreeGrafter"/>
</dbReference>
<dbReference type="InterPro" id="IPR052214">
    <property type="entry name" value="DAG_Lipase-Related"/>
</dbReference>
<evidence type="ECO:0000256" key="1">
    <source>
        <dbReference type="ARBA" id="ARBA00001913"/>
    </source>
</evidence>
<comment type="catalytic activity">
    <reaction evidence="13">
        <text>a 1,2-diacyl-sn-glycerol + H2O = a 2-acylglycerol + a fatty acid + H(+)</text>
        <dbReference type="Rhea" id="RHEA:33275"/>
        <dbReference type="ChEBI" id="CHEBI:15377"/>
        <dbReference type="ChEBI" id="CHEBI:15378"/>
        <dbReference type="ChEBI" id="CHEBI:17389"/>
        <dbReference type="ChEBI" id="CHEBI:17815"/>
        <dbReference type="ChEBI" id="CHEBI:28868"/>
        <dbReference type="EC" id="3.1.1.116"/>
    </reaction>
    <physiologicalReaction direction="left-to-right" evidence="13">
        <dbReference type="Rhea" id="RHEA:33276"/>
    </physiologicalReaction>
</comment>
<sequence>MDNSISYEVDFNSNDEEYIESWSKGSAIDYENDFLLLLKSENRNPDKILNPNLADLVSFISKSSRISLRFLSILAVSLFEYISINSEHQKKSIYAGADLLKNKSSSLLGDSDMFGIFSLANFIVSKPIELIESTVQNSFHIYRKSVELGFFLAEENIRLLEVMFGNTETSAVLKEFIKLVKREGWDKNPEVQLILKNNGLFNSLLIVSKTLVAWIILQLVTRKVPNARKLQQVYANFGVDKPFCPRNYKSISSNRIKSKSFSQLNRHPGLFNSINASNLLNSKNSLPTIIIPNEEDFYKNIIIAKSLSQPPTSSISFEENSTSSNTQNEPSSPENDWFDQITNALNSFNSKLANSNNDDFDLNTSPNTNNFHLNTTVKNSSPVKSAPISKNNSFLFKNSSFSPSNRTLSLNIINPVKVYPRERRHSSLFSDSDNFTGSDLFTDRKDDLLNQNNEKIDFVDFENPSIYHFQTESAPPSLPSSPKLNPSLPIDHFTVSNIEVPDLEPCFLSDYSINCNSPEISCRSPEPTPIINQDSSKIHDVESDDGHIYSIYPNKPLLFNIARFATFAMSAYGAKFLSVMGLDGSQIDIKSLLNKYGDNPISSHLMSYSISSDKDSLFEKNLSRSPIPANSTSIFDETSSQPDSISIKPRVVSKPESFTSSSLNNSLAIDKKFENSNSFSNKNNILSNSPYKINPLSSLQRSSKSPNLNSVKLGSDSIHNDKFNNTTRSLTKNRSANSYSYRLKKTSKKTLKVNDHPNHLAFCKHTGINISDLLFSSYISPFSNNSSSKKSKKTSISGHDPKLHRRNTAASGTDSENYPKHPDNFQIPGYSIFKSLINAPLNVAKSSINYASSIFSKESSPEVKYSISSKEIKNKGSRLRSKSRHSFSSDLLDESDTSGNYSSHFKKSKKDSRKQSLRKKRYMNTEPSKNVYYSNTQLYREPSIHAPVHYIAVDHYTKSVVLAIRGTLGVSDLFVDMMCTYKRIILSNHPISKETEFKVHSGMWQSAIMLANPSGEVFMEISNALREFPQYGLVLCGHSLGGGVAALLSILWSKPIPMGPENATNLLFSNRNTRSATNESGARSSSRQNTKYNYTFLTSSFFDLVSDRPISCFNYGSPCVVNSELSLYSENLVTTVVNSEDIFSFLSVGSIVDLLSVTTTLSNERKIVEKIVKNAFSKQKNKLLSKLNYFNISLFDIDLSLEEGYNTDDSSISDAKSFSEQPSYLNTNLENPKPNSSSSCADLEPISSNSSVTEPVKGFFNSYIPFSQHLSSLYTNITTLNPASISVPPLSDIHNRIKTWAFPKTPPNTPKRKESKILKEMKNSIKDLENWHLSIIKTLRASMDNEKLYPPGSVYVIDPEKSNQPISIKDPSESDEIGSIFASNLGNNLSYFGSGFVHYIIPQFEKGTQSKMVLSKCLDVTKGFSELRFSKNMMLHHYPQVYEFNIGSLIHDFS</sequence>
<keyword evidence="6" id="KW-0479">Metal-binding</keyword>
<evidence type="ECO:0000256" key="12">
    <source>
        <dbReference type="ARBA" id="ARBA00023136"/>
    </source>
</evidence>
<name>A0A1R1X7L5_9FUNG</name>
<gene>
    <name evidence="17" type="ORF">AYI70_g10227</name>
    <name evidence="18" type="ORF">AYI70_g7617</name>
</gene>
<evidence type="ECO:0000256" key="3">
    <source>
        <dbReference type="ARBA" id="ARBA00022475"/>
    </source>
</evidence>
<evidence type="ECO:0000256" key="4">
    <source>
        <dbReference type="ARBA" id="ARBA00022553"/>
    </source>
</evidence>
<keyword evidence="9" id="KW-0442">Lipid degradation</keyword>
<keyword evidence="3" id="KW-1003">Cell membrane</keyword>
<evidence type="ECO:0000256" key="10">
    <source>
        <dbReference type="ARBA" id="ARBA00022989"/>
    </source>
</evidence>
<dbReference type="EC" id="3.1.1.116" evidence="14"/>
<evidence type="ECO:0000256" key="13">
    <source>
        <dbReference type="ARBA" id="ARBA00024531"/>
    </source>
</evidence>
<proteinExistence type="predicted"/>
<dbReference type="EMBL" id="LSSN01004927">
    <property type="protein sequence ID" value="OMJ10602.1"/>
    <property type="molecule type" value="Genomic_DNA"/>
</dbReference>
<dbReference type="PANTHER" id="PTHR45792:SF7">
    <property type="entry name" value="PUTATIVE (AFU_ORTHOLOGUE AFUA_6G02710)-RELATED"/>
    <property type="match status" value="1"/>
</dbReference>
<feature type="compositionally biased region" description="Basic residues" evidence="15">
    <location>
        <begin position="875"/>
        <end position="885"/>
    </location>
</feature>
<accession>A0A1R1X7L5</accession>
<dbReference type="InterPro" id="IPR029058">
    <property type="entry name" value="AB_hydrolase_fold"/>
</dbReference>
<evidence type="ECO:0000256" key="6">
    <source>
        <dbReference type="ARBA" id="ARBA00022723"/>
    </source>
</evidence>
<keyword evidence="8" id="KW-0106">Calcium</keyword>
<keyword evidence="4" id="KW-0597">Phosphoprotein</keyword>
<feature type="compositionally biased region" description="Polar residues" evidence="15">
    <location>
        <begin position="629"/>
        <end position="644"/>
    </location>
</feature>
<keyword evidence="11" id="KW-0443">Lipid metabolism</keyword>
<feature type="region of interest" description="Disordered" evidence="15">
    <location>
        <begin position="696"/>
        <end position="741"/>
    </location>
</feature>
<feature type="region of interest" description="Disordered" evidence="15">
    <location>
        <begin position="783"/>
        <end position="821"/>
    </location>
</feature>
<evidence type="ECO:0000256" key="9">
    <source>
        <dbReference type="ARBA" id="ARBA00022963"/>
    </source>
</evidence>
<reference evidence="17 19" key="1">
    <citation type="submission" date="2017-01" db="EMBL/GenBank/DDBJ databases">
        <authorList>
            <person name="Mah S.A."/>
            <person name="Swanson W.J."/>
            <person name="Moy G.W."/>
            <person name="Vacquier V.D."/>
        </authorList>
    </citation>
    <scope>NUCLEOTIDE SEQUENCE [LARGE SCALE GENOMIC DNA]</scope>
    <source>
        <strain evidence="17 19">GSMNP</strain>
    </source>
</reference>
<evidence type="ECO:0000256" key="14">
    <source>
        <dbReference type="ARBA" id="ARBA00026104"/>
    </source>
</evidence>